<dbReference type="Pfam" id="PF23559">
    <property type="entry name" value="WHD_DRP"/>
    <property type="match status" value="1"/>
</dbReference>
<dbReference type="SUPFAM" id="SSF52047">
    <property type="entry name" value="RNI-like"/>
    <property type="match status" value="1"/>
</dbReference>
<dbReference type="CDD" id="cd14798">
    <property type="entry name" value="RX-CC_like"/>
    <property type="match status" value="1"/>
</dbReference>
<evidence type="ECO:0000256" key="6">
    <source>
        <dbReference type="ARBA" id="ARBA00023054"/>
    </source>
</evidence>
<feature type="domain" description="AAA+ ATPase" evidence="7">
    <location>
        <begin position="206"/>
        <end position="338"/>
    </location>
</feature>
<dbReference type="InterPro" id="IPR038005">
    <property type="entry name" value="RX-like_CC"/>
</dbReference>
<dbReference type="Gene3D" id="3.40.50.300">
    <property type="entry name" value="P-loop containing nucleotide triphosphate hydrolases"/>
    <property type="match status" value="1"/>
</dbReference>
<dbReference type="SUPFAM" id="SSF52540">
    <property type="entry name" value="P-loop containing nucleoside triphosphate hydrolases"/>
    <property type="match status" value="1"/>
</dbReference>
<protein>
    <recommendedName>
        <fullName evidence="7">AAA+ ATPase domain-containing protein</fullName>
    </recommendedName>
</protein>
<keyword evidence="4" id="KW-0547">Nucleotide-binding</keyword>
<dbReference type="InterPro" id="IPR055414">
    <property type="entry name" value="LRR_R13L4/SHOC2-like"/>
</dbReference>
<accession>A0A9R0YBP1</accession>
<evidence type="ECO:0000256" key="2">
    <source>
        <dbReference type="ARBA" id="ARBA00022614"/>
    </source>
</evidence>
<dbReference type="InterPro" id="IPR002182">
    <property type="entry name" value="NB-ARC"/>
</dbReference>
<evidence type="ECO:0000259" key="7">
    <source>
        <dbReference type="SMART" id="SM00382"/>
    </source>
</evidence>
<dbReference type="Gene3D" id="1.20.5.4130">
    <property type="match status" value="1"/>
</dbReference>
<evidence type="ECO:0000256" key="4">
    <source>
        <dbReference type="ARBA" id="ARBA00022741"/>
    </source>
</evidence>
<keyword evidence="3" id="KW-0677">Repeat</keyword>
<dbReference type="Gene3D" id="3.80.10.10">
    <property type="entry name" value="Ribonuclease Inhibitor"/>
    <property type="match status" value="1"/>
</dbReference>
<dbReference type="OMA" id="WEAIRIR"/>
<dbReference type="Proteomes" id="UP000324705">
    <property type="component" value="Chromosome 6A"/>
</dbReference>
<dbReference type="Gene3D" id="1.10.8.430">
    <property type="entry name" value="Helical domain of apoptotic protease-activating factors"/>
    <property type="match status" value="1"/>
</dbReference>
<dbReference type="InterPro" id="IPR032675">
    <property type="entry name" value="LRR_dom_sf"/>
</dbReference>
<dbReference type="Gramene" id="TRITD6Av1G223650.1">
    <property type="protein sequence ID" value="TRITD6Av1G223650.1"/>
    <property type="gene ID" value="TRITD6Av1G223650"/>
</dbReference>
<dbReference type="InterPro" id="IPR041118">
    <property type="entry name" value="Rx_N"/>
</dbReference>
<organism evidence="8 9">
    <name type="scientific">Triticum turgidum subsp. durum</name>
    <name type="common">Durum wheat</name>
    <name type="synonym">Triticum durum</name>
    <dbReference type="NCBI Taxonomy" id="4567"/>
    <lineage>
        <taxon>Eukaryota</taxon>
        <taxon>Viridiplantae</taxon>
        <taxon>Streptophyta</taxon>
        <taxon>Embryophyta</taxon>
        <taxon>Tracheophyta</taxon>
        <taxon>Spermatophyta</taxon>
        <taxon>Magnoliopsida</taxon>
        <taxon>Liliopsida</taxon>
        <taxon>Poales</taxon>
        <taxon>Poaceae</taxon>
        <taxon>BOP clade</taxon>
        <taxon>Pooideae</taxon>
        <taxon>Triticodae</taxon>
        <taxon>Triticeae</taxon>
        <taxon>Triticinae</taxon>
        <taxon>Triticum</taxon>
    </lineage>
</organism>
<evidence type="ECO:0000313" key="8">
    <source>
        <dbReference type="EMBL" id="VAI51883.1"/>
    </source>
</evidence>
<name>A0A9R0YBP1_TRITD</name>
<dbReference type="Gene3D" id="1.10.10.10">
    <property type="entry name" value="Winged helix-like DNA-binding domain superfamily/Winged helix DNA-binding domain"/>
    <property type="match status" value="1"/>
</dbReference>
<dbReference type="InterPro" id="IPR027417">
    <property type="entry name" value="P-loop_NTPase"/>
</dbReference>
<dbReference type="AlphaFoldDB" id="A0A9R0YBP1"/>
<keyword evidence="5" id="KW-0611">Plant defense</keyword>
<dbReference type="GO" id="GO:0002758">
    <property type="term" value="P:innate immune response-activating signaling pathway"/>
    <property type="evidence" value="ECO:0007669"/>
    <property type="project" value="UniProtKB-ARBA"/>
</dbReference>
<dbReference type="InterPro" id="IPR036388">
    <property type="entry name" value="WH-like_DNA-bd_sf"/>
</dbReference>
<dbReference type="Pfam" id="PF00931">
    <property type="entry name" value="NB-ARC"/>
    <property type="match status" value="1"/>
</dbReference>
<dbReference type="EMBL" id="LT934121">
    <property type="protein sequence ID" value="VAI51883.1"/>
    <property type="molecule type" value="Genomic_DNA"/>
</dbReference>
<proteinExistence type="inferred from homology"/>
<evidence type="ECO:0000256" key="3">
    <source>
        <dbReference type="ARBA" id="ARBA00022737"/>
    </source>
</evidence>
<keyword evidence="2" id="KW-0433">Leucine-rich repeat</keyword>
<dbReference type="FunFam" id="1.10.10.10:FF:000322">
    <property type="entry name" value="Probable disease resistance protein At1g63360"/>
    <property type="match status" value="1"/>
</dbReference>
<dbReference type="GO" id="GO:0043531">
    <property type="term" value="F:ADP binding"/>
    <property type="evidence" value="ECO:0007669"/>
    <property type="project" value="InterPro"/>
</dbReference>
<dbReference type="PANTHER" id="PTHR23155:SF1005">
    <property type="entry name" value="OS07G0197300 PROTEIN"/>
    <property type="match status" value="1"/>
</dbReference>
<dbReference type="GO" id="GO:0009626">
    <property type="term" value="P:plant-type hypersensitive response"/>
    <property type="evidence" value="ECO:0007669"/>
    <property type="project" value="UniProtKB-ARBA"/>
</dbReference>
<dbReference type="InterPro" id="IPR042197">
    <property type="entry name" value="Apaf_helical"/>
</dbReference>
<dbReference type="InterPro" id="IPR003593">
    <property type="entry name" value="AAA+_ATPase"/>
</dbReference>
<comment type="similarity">
    <text evidence="1">Belongs to the disease resistance NB-LRR family.</text>
</comment>
<dbReference type="SMART" id="SM00382">
    <property type="entry name" value="AAA"/>
    <property type="match status" value="1"/>
</dbReference>
<dbReference type="InterPro" id="IPR044974">
    <property type="entry name" value="Disease_R_plants"/>
</dbReference>
<dbReference type="PANTHER" id="PTHR23155">
    <property type="entry name" value="DISEASE RESISTANCE PROTEIN RP"/>
    <property type="match status" value="1"/>
</dbReference>
<evidence type="ECO:0000256" key="5">
    <source>
        <dbReference type="ARBA" id="ARBA00022821"/>
    </source>
</evidence>
<dbReference type="PRINTS" id="PR00364">
    <property type="entry name" value="DISEASERSIST"/>
</dbReference>
<evidence type="ECO:0000256" key="1">
    <source>
        <dbReference type="ARBA" id="ARBA00008894"/>
    </source>
</evidence>
<gene>
    <name evidence="8" type="ORF">TRITD_6Av1G223650</name>
</gene>
<reference evidence="8 9" key="1">
    <citation type="submission" date="2017-09" db="EMBL/GenBank/DDBJ databases">
        <authorList>
            <consortium name="International Durum Wheat Genome Sequencing Consortium (IDWGSC)"/>
            <person name="Milanesi L."/>
        </authorList>
    </citation>
    <scope>NUCLEOTIDE SEQUENCE [LARGE SCALE GENOMIC DNA]</scope>
    <source>
        <strain evidence="9">cv. Svevo</strain>
    </source>
</reference>
<keyword evidence="9" id="KW-1185">Reference proteome</keyword>
<keyword evidence="6" id="KW-0175">Coiled coil</keyword>
<dbReference type="Pfam" id="PF23598">
    <property type="entry name" value="LRR_14"/>
    <property type="match status" value="1"/>
</dbReference>
<evidence type="ECO:0000313" key="9">
    <source>
        <dbReference type="Proteomes" id="UP000324705"/>
    </source>
</evidence>
<dbReference type="GO" id="GO:0042742">
    <property type="term" value="P:defense response to bacterium"/>
    <property type="evidence" value="ECO:0007669"/>
    <property type="project" value="UniProtKB-ARBA"/>
</dbReference>
<sequence length="676" mass="76847">MESAALSVVSKVGQVLVDELQDIRGVGNKVVHLRDELATMNAVLRVISEAEQGSVDHIVREWEKQVHDLVYDAEDCTDTYSLRISRSMARPSIYARAKRVAMYPYKKLVLQRALTADIKDLLVRTTTVSERRARYNIDRATLPRAAFLAPVSVASISARSLRRADDPHQFVGIREQADALANKIKSPIHDQHDKITAPVQVEDAKSLKVVSIVGFGGLGKTTLAMELCRQLDVDFPCQAMVSVSQAFNVEKDMEGLSKRLLQKLNNKGEDETNTIEEVLKKTRYLIVIDDVWSLPAWEAIWNIFPKSNCGSRIIVTTRIKEVAVAASADFVHHMEPLEREASEKLFVKRVFSSTKLGDCPTELKETMDIILKKCGGLPLAIVSIASLLPSSTSAESIDMWKQVSRSIGSHMESNRTLEGMRQLITLSYDYLPHYLKACMMYVSIFPEDYMIAKDRLLYRWIAEGLVTEKRGLTLLEVAEEYFNELLSRNMIQLDKFVYQLKDSREVEVQGCRVHDMILEVMVSKSHESNFVSLVGCEFEGKTYGHGKVRRLSIHDNDHDEHHHSRHGVEAMKLQHVRSLTTFQRVDLAKLLDRLGEFKLLRVLDLEDCTSMRNKHMRDVCRLYLLRFLSLRGTGVKIMPRKVGNLERLETLDVQHSHQEVTTDCDKVKQTRAPMGQ</sequence>
<dbReference type="Pfam" id="PF18052">
    <property type="entry name" value="Rx_N"/>
    <property type="match status" value="1"/>
</dbReference>
<dbReference type="InterPro" id="IPR058922">
    <property type="entry name" value="WHD_DRP"/>
</dbReference>